<accession>A0A6I6G331</accession>
<name>A0A6I6G331_9BACT</name>
<dbReference type="KEGG" id="fls:GLV81_01920"/>
<keyword evidence="2" id="KW-0808">Transferase</keyword>
<protein>
    <submittedName>
        <fullName evidence="2">Glycosyltransferase</fullName>
    </submittedName>
</protein>
<dbReference type="InterPro" id="IPR050194">
    <property type="entry name" value="Glycosyltransferase_grp1"/>
</dbReference>
<dbReference type="PANTHER" id="PTHR45947">
    <property type="entry name" value="SULFOQUINOVOSYL TRANSFERASE SQD2"/>
    <property type="match status" value="1"/>
</dbReference>
<dbReference type="RefSeq" id="WP_157476360.1">
    <property type="nucleotide sequence ID" value="NZ_CP046566.1"/>
</dbReference>
<dbReference type="AlphaFoldDB" id="A0A6I6G331"/>
<proteinExistence type="predicted"/>
<feature type="domain" description="Glycosyl transferase family 1" evidence="1">
    <location>
        <begin position="189"/>
        <end position="344"/>
    </location>
</feature>
<evidence type="ECO:0000313" key="2">
    <source>
        <dbReference type="EMBL" id="QGW27026.1"/>
    </source>
</evidence>
<dbReference type="Pfam" id="PF00534">
    <property type="entry name" value="Glycos_transf_1"/>
    <property type="match status" value="1"/>
</dbReference>
<dbReference type="EMBL" id="CP046566">
    <property type="protein sequence ID" value="QGW27026.1"/>
    <property type="molecule type" value="Genomic_DNA"/>
</dbReference>
<dbReference type="CDD" id="cd03801">
    <property type="entry name" value="GT4_PimA-like"/>
    <property type="match status" value="1"/>
</dbReference>
<sequence>MKQQDVLIFHNILWSHYTGVVFGRLSTLLAQHNGRLFVVHVADSMHSRKGIGEIDKRYHQYPYQVLFPGSIEKVGKWQQLVAGGKILLSSKATDVMVFGYDLPVYVLAILLAPLLGKKLHVVADATAYDRPRHPLKEKLKKLLLKRATTVICYGQSHRQYLQSLGVPLHKIAIRLQATDNDQIRQLYQQWKSNAENAEPASRPSFIFIGRLIEEKNLFILLQAFAQLKSNWVLKLVGAGVLEHSLKAYCKKHQIENVVFAGALPLAAAVAELAASDVLVLPSVSETWGLVVNEAMLCEKPVIVSHHCGCALELVQHGHNGYIINPNDVGDLAAAMQKFVSGEADMPAMGAASLAIVKDFTPEKAASQIFAAISEN</sequence>
<dbReference type="PANTHER" id="PTHR45947:SF3">
    <property type="entry name" value="SULFOQUINOVOSYL TRANSFERASE SQD2"/>
    <property type="match status" value="1"/>
</dbReference>
<dbReference type="GO" id="GO:0016757">
    <property type="term" value="F:glycosyltransferase activity"/>
    <property type="evidence" value="ECO:0007669"/>
    <property type="project" value="InterPro"/>
</dbReference>
<dbReference type="SUPFAM" id="SSF53756">
    <property type="entry name" value="UDP-Glycosyltransferase/glycogen phosphorylase"/>
    <property type="match status" value="1"/>
</dbReference>
<reference evidence="2 3" key="1">
    <citation type="submission" date="2019-11" db="EMBL/GenBank/DDBJ databases">
        <authorList>
            <person name="Im W.T."/>
        </authorList>
    </citation>
    <scope>NUCLEOTIDE SEQUENCE [LARGE SCALE GENOMIC DNA]</scope>
    <source>
        <strain evidence="2 3">SB-02</strain>
    </source>
</reference>
<dbReference type="Gene3D" id="3.40.50.2000">
    <property type="entry name" value="Glycogen Phosphorylase B"/>
    <property type="match status" value="2"/>
</dbReference>
<keyword evidence="3" id="KW-1185">Reference proteome</keyword>
<gene>
    <name evidence="2" type="ORF">GLV81_01920</name>
</gene>
<organism evidence="2 3">
    <name type="scientific">Phnomibacter ginsenosidimutans</name>
    <dbReference type="NCBI Taxonomy" id="2676868"/>
    <lineage>
        <taxon>Bacteria</taxon>
        <taxon>Pseudomonadati</taxon>
        <taxon>Bacteroidota</taxon>
        <taxon>Chitinophagia</taxon>
        <taxon>Chitinophagales</taxon>
        <taxon>Chitinophagaceae</taxon>
        <taxon>Phnomibacter</taxon>
    </lineage>
</organism>
<evidence type="ECO:0000313" key="3">
    <source>
        <dbReference type="Proteomes" id="UP000426027"/>
    </source>
</evidence>
<dbReference type="InterPro" id="IPR001296">
    <property type="entry name" value="Glyco_trans_1"/>
</dbReference>
<evidence type="ECO:0000259" key="1">
    <source>
        <dbReference type="Pfam" id="PF00534"/>
    </source>
</evidence>
<dbReference type="Proteomes" id="UP000426027">
    <property type="component" value="Chromosome"/>
</dbReference>